<evidence type="ECO:0000256" key="1">
    <source>
        <dbReference type="ARBA" id="ARBA00023015"/>
    </source>
</evidence>
<dbReference type="InterPro" id="IPR014757">
    <property type="entry name" value="Tscrpt_reg_IclR_C"/>
</dbReference>
<evidence type="ECO:0000259" key="4">
    <source>
        <dbReference type="PROSITE" id="PS51077"/>
    </source>
</evidence>
<feature type="domain" description="HTH iclR-type" evidence="4">
    <location>
        <begin position="6"/>
        <end position="68"/>
    </location>
</feature>
<accession>A0ABR7GJR8</accession>
<keyword evidence="3" id="KW-0804">Transcription</keyword>
<dbReference type="PANTHER" id="PTHR30136:SF24">
    <property type="entry name" value="HTH-TYPE TRANSCRIPTIONAL REPRESSOR ALLR"/>
    <property type="match status" value="1"/>
</dbReference>
<sequence>MAKVQVSSILRALQILECFMDRETEWTLKELVDHLDLPSTTVFRQVSTLAERQYLVQDPVRKSYRVGPRLMLLASAILGQSDLRRVARPELEHLSDTVHETINLSVLLEHDIFYLDKVETHRSIVCNTQIGGRAPAYATSSGKAMLSCQNEAYIDDYCQWMNRKAYPLTSNTITDSDQLRSQLVQARLNGYAMDDGEIEAGLICVAAPVYDMNRKVVAAVSISGPDYRMREDQEVMIREARQTAHNISRLLGYRL</sequence>
<dbReference type="Pfam" id="PF01614">
    <property type="entry name" value="IclR_C"/>
    <property type="match status" value="1"/>
</dbReference>
<keyword evidence="7" id="KW-1185">Reference proteome</keyword>
<dbReference type="Pfam" id="PF09339">
    <property type="entry name" value="HTH_IclR"/>
    <property type="match status" value="1"/>
</dbReference>
<evidence type="ECO:0000256" key="2">
    <source>
        <dbReference type="ARBA" id="ARBA00023125"/>
    </source>
</evidence>
<dbReference type="PANTHER" id="PTHR30136">
    <property type="entry name" value="HELIX-TURN-HELIX TRANSCRIPTIONAL REGULATOR, ICLR FAMILY"/>
    <property type="match status" value="1"/>
</dbReference>
<dbReference type="Gene3D" id="1.10.10.10">
    <property type="entry name" value="Winged helix-like DNA-binding domain superfamily/Winged helix DNA-binding domain"/>
    <property type="match status" value="1"/>
</dbReference>
<gene>
    <name evidence="6" type="ORF">H8S02_01165</name>
</gene>
<dbReference type="PROSITE" id="PS51078">
    <property type="entry name" value="ICLR_ED"/>
    <property type="match status" value="1"/>
</dbReference>
<dbReference type="InterPro" id="IPR036390">
    <property type="entry name" value="WH_DNA-bd_sf"/>
</dbReference>
<dbReference type="InterPro" id="IPR036388">
    <property type="entry name" value="WH-like_DNA-bd_sf"/>
</dbReference>
<protein>
    <submittedName>
        <fullName evidence="6">IclR family transcriptional regulator</fullName>
    </submittedName>
</protein>
<reference evidence="6 7" key="1">
    <citation type="submission" date="2020-08" db="EMBL/GenBank/DDBJ databases">
        <title>Genome public.</title>
        <authorList>
            <person name="Liu C."/>
            <person name="Sun Q."/>
        </authorList>
    </citation>
    <scope>NUCLEOTIDE SEQUENCE [LARGE SCALE GENOMIC DNA]</scope>
    <source>
        <strain evidence="6 7">M2</strain>
    </source>
</reference>
<dbReference type="SUPFAM" id="SSF55781">
    <property type="entry name" value="GAF domain-like"/>
    <property type="match status" value="1"/>
</dbReference>
<organism evidence="6 7">
    <name type="scientific">Agathobaculum hominis</name>
    <dbReference type="NCBI Taxonomy" id="2763014"/>
    <lineage>
        <taxon>Bacteria</taxon>
        <taxon>Bacillati</taxon>
        <taxon>Bacillota</taxon>
        <taxon>Clostridia</taxon>
        <taxon>Eubacteriales</taxon>
        <taxon>Butyricicoccaceae</taxon>
        <taxon>Agathobaculum</taxon>
    </lineage>
</organism>
<feature type="domain" description="IclR-ED" evidence="5">
    <location>
        <begin position="69"/>
        <end position="253"/>
    </location>
</feature>
<evidence type="ECO:0000256" key="3">
    <source>
        <dbReference type="ARBA" id="ARBA00023163"/>
    </source>
</evidence>
<comment type="caution">
    <text evidence="6">The sequence shown here is derived from an EMBL/GenBank/DDBJ whole genome shotgun (WGS) entry which is preliminary data.</text>
</comment>
<name>A0ABR7GJR8_9FIRM</name>
<dbReference type="EMBL" id="JACOPK010000001">
    <property type="protein sequence ID" value="MBC5694566.1"/>
    <property type="molecule type" value="Genomic_DNA"/>
</dbReference>
<evidence type="ECO:0000259" key="5">
    <source>
        <dbReference type="PROSITE" id="PS51078"/>
    </source>
</evidence>
<dbReference type="SUPFAM" id="SSF46785">
    <property type="entry name" value="Winged helix' DNA-binding domain"/>
    <property type="match status" value="1"/>
</dbReference>
<evidence type="ECO:0000313" key="7">
    <source>
        <dbReference type="Proteomes" id="UP000641741"/>
    </source>
</evidence>
<evidence type="ECO:0000313" key="6">
    <source>
        <dbReference type="EMBL" id="MBC5694566.1"/>
    </source>
</evidence>
<dbReference type="Proteomes" id="UP000641741">
    <property type="component" value="Unassembled WGS sequence"/>
</dbReference>
<dbReference type="InterPro" id="IPR029016">
    <property type="entry name" value="GAF-like_dom_sf"/>
</dbReference>
<dbReference type="Gene3D" id="3.30.450.40">
    <property type="match status" value="1"/>
</dbReference>
<dbReference type="SMART" id="SM00346">
    <property type="entry name" value="HTH_ICLR"/>
    <property type="match status" value="1"/>
</dbReference>
<dbReference type="PROSITE" id="PS51077">
    <property type="entry name" value="HTH_ICLR"/>
    <property type="match status" value="1"/>
</dbReference>
<dbReference type="InterPro" id="IPR005471">
    <property type="entry name" value="Tscrpt_reg_IclR_N"/>
</dbReference>
<dbReference type="RefSeq" id="WP_186968857.1">
    <property type="nucleotide sequence ID" value="NZ_JACOPK010000001.1"/>
</dbReference>
<keyword evidence="1" id="KW-0805">Transcription regulation</keyword>
<proteinExistence type="predicted"/>
<keyword evidence="2" id="KW-0238">DNA-binding</keyword>
<dbReference type="InterPro" id="IPR050707">
    <property type="entry name" value="HTH_MetabolicPath_Reg"/>
</dbReference>